<keyword evidence="4 5" id="KW-0238">DNA-binding</keyword>
<dbReference type="PANTHER" id="PTHR46927:SF3">
    <property type="entry name" value="THAP-TYPE DOMAIN-CONTAINING PROTEIN"/>
    <property type="match status" value="1"/>
</dbReference>
<keyword evidence="3" id="KW-0862">Zinc</keyword>
<dbReference type="PROSITE" id="PS50950">
    <property type="entry name" value="ZF_THAP"/>
    <property type="match status" value="1"/>
</dbReference>
<dbReference type="InterPro" id="IPR038441">
    <property type="entry name" value="THAP_Znf_sf"/>
</dbReference>
<evidence type="ECO:0000256" key="5">
    <source>
        <dbReference type="PROSITE-ProRule" id="PRU00309"/>
    </source>
</evidence>
<dbReference type="InterPro" id="IPR006612">
    <property type="entry name" value="THAP_Znf"/>
</dbReference>
<evidence type="ECO:0000259" key="7">
    <source>
        <dbReference type="PROSITE" id="PS50950"/>
    </source>
</evidence>
<evidence type="ECO:0000256" key="1">
    <source>
        <dbReference type="ARBA" id="ARBA00022723"/>
    </source>
</evidence>
<feature type="region of interest" description="Disordered" evidence="6">
    <location>
        <begin position="518"/>
        <end position="569"/>
    </location>
</feature>
<dbReference type="InterPro" id="IPR052224">
    <property type="entry name" value="THAP_domain_protein"/>
</dbReference>
<feature type="compositionally biased region" description="Basic and acidic residues" evidence="6">
    <location>
        <begin position="518"/>
        <end position="543"/>
    </location>
</feature>
<protein>
    <submittedName>
        <fullName evidence="8">Putative p-2 drh</fullName>
    </submittedName>
</protein>
<evidence type="ECO:0000256" key="3">
    <source>
        <dbReference type="ARBA" id="ARBA00022833"/>
    </source>
</evidence>
<evidence type="ECO:0000256" key="6">
    <source>
        <dbReference type="SAM" id="MobiDB-lite"/>
    </source>
</evidence>
<dbReference type="SMART" id="SM00692">
    <property type="entry name" value="DM3"/>
    <property type="match status" value="1"/>
</dbReference>
<reference evidence="8" key="1">
    <citation type="journal article" date="2018" name="PLoS Negl. Trop. Dis.">
        <title>Sialome diversity of ticks revealed by RNAseq of single tick salivary glands.</title>
        <authorList>
            <person name="Perner J."/>
            <person name="Kropackova S."/>
            <person name="Kopacek P."/>
            <person name="Ribeiro J.M."/>
        </authorList>
    </citation>
    <scope>NUCLEOTIDE SEQUENCE</scope>
    <source>
        <strain evidence="8">Siblings of single egg batch collected in Ceske Budejovice</strain>
        <tissue evidence="8">Salivary glands</tissue>
    </source>
</reference>
<feature type="compositionally biased region" description="Basic and acidic residues" evidence="6">
    <location>
        <begin position="550"/>
        <end position="560"/>
    </location>
</feature>
<evidence type="ECO:0000256" key="2">
    <source>
        <dbReference type="ARBA" id="ARBA00022771"/>
    </source>
</evidence>
<feature type="compositionally biased region" description="Polar residues" evidence="6">
    <location>
        <begin position="116"/>
        <end position="126"/>
    </location>
</feature>
<feature type="domain" description="THAP-type" evidence="7">
    <location>
        <begin position="1"/>
        <end position="82"/>
    </location>
</feature>
<dbReference type="SUPFAM" id="SSF57716">
    <property type="entry name" value="Glucocorticoid receptor-like (DNA-binding domain)"/>
    <property type="match status" value="1"/>
</dbReference>
<accession>A0A147BGF1</accession>
<name>A0A147BGF1_IXORI</name>
<dbReference type="Pfam" id="PF05485">
    <property type="entry name" value="THAP"/>
    <property type="match status" value="1"/>
</dbReference>
<evidence type="ECO:0000256" key="4">
    <source>
        <dbReference type="ARBA" id="ARBA00023125"/>
    </source>
</evidence>
<dbReference type="GO" id="GO:0003677">
    <property type="term" value="F:DNA binding"/>
    <property type="evidence" value="ECO:0007669"/>
    <property type="project" value="UniProtKB-UniRule"/>
</dbReference>
<proteinExistence type="predicted"/>
<keyword evidence="1" id="KW-0479">Metal-binding</keyword>
<dbReference type="GO" id="GO:0008270">
    <property type="term" value="F:zinc ion binding"/>
    <property type="evidence" value="ECO:0007669"/>
    <property type="project" value="UniProtKB-KW"/>
</dbReference>
<feature type="region of interest" description="Disordered" evidence="6">
    <location>
        <begin position="110"/>
        <end position="146"/>
    </location>
</feature>
<dbReference type="PANTHER" id="PTHR46927">
    <property type="entry name" value="AGAP005574-PA"/>
    <property type="match status" value="1"/>
</dbReference>
<dbReference type="EMBL" id="GEGO01005563">
    <property type="protein sequence ID" value="JAR89841.1"/>
    <property type="molecule type" value="Transcribed_RNA"/>
</dbReference>
<dbReference type="Gene3D" id="6.20.210.20">
    <property type="entry name" value="THAP domain"/>
    <property type="match status" value="1"/>
</dbReference>
<dbReference type="AlphaFoldDB" id="A0A147BGF1"/>
<evidence type="ECO:0000313" key="8">
    <source>
        <dbReference type="EMBL" id="JAR89841.1"/>
    </source>
</evidence>
<sequence>MSCCVPYCSSHKRKKERQSFHEFPVDERLRQAWLEAVRRKGFVPNDKSSSSLVCGVHFQSSDFKQGLTARRCLKREAVPSIFPGYPPYLQSPPPKKHCMLVRKKLDQKVELREEVQSSPEQNSGATDHSGPVTRFDSGATKSGCPRQGLQLETVISPVSLPAVKKRPVGDANSGNTLTLSSDLQLETDIFHVSVPAIKEEPVEDASSGDALTLSRDLQLETVISSVSVPAVEQKFVQCANFEYAFPSSPDKRVTLPFTTIASATQTTEDLLPRRQRDVAEIQRLRVTVCRRNNTVQRLKEENEILKRELAAFEKDTLHSTLHKCLQLQKISSTKFSFEDCLIELLGNALRARPVWSPEFVRECLTLYSISPKAYHHIKSRGLFKLPSKSTIIRLFHKSEGESGVRSFMEKQLKDKAATMEDEDRLCSVGVGEAEHLEGQGRSCPVVDEAEHLKDEERLCAIPVEEAEQLEDQERPCSVVVDEAEHLVDQAKLGSIAVDEAKHLEGQERACSIVVDEAEHPEAQEKSGSDGDDNAEHLETRERQGSVVNDETEHLDGKDHNAQSCLMKSNVQKTKEKPFLVVDDKMTES</sequence>
<dbReference type="SMART" id="SM00980">
    <property type="entry name" value="THAP"/>
    <property type="match status" value="1"/>
</dbReference>
<keyword evidence="2 5" id="KW-0863">Zinc-finger</keyword>
<organism evidence="8">
    <name type="scientific">Ixodes ricinus</name>
    <name type="common">Common tick</name>
    <name type="synonym">Acarus ricinus</name>
    <dbReference type="NCBI Taxonomy" id="34613"/>
    <lineage>
        <taxon>Eukaryota</taxon>
        <taxon>Metazoa</taxon>
        <taxon>Ecdysozoa</taxon>
        <taxon>Arthropoda</taxon>
        <taxon>Chelicerata</taxon>
        <taxon>Arachnida</taxon>
        <taxon>Acari</taxon>
        <taxon>Parasitiformes</taxon>
        <taxon>Ixodida</taxon>
        <taxon>Ixodoidea</taxon>
        <taxon>Ixodidae</taxon>
        <taxon>Ixodinae</taxon>
        <taxon>Ixodes</taxon>
    </lineage>
</organism>